<reference evidence="4" key="1">
    <citation type="submission" date="2017-02" db="UniProtKB">
        <authorList>
            <consortium name="WormBaseParasite"/>
        </authorList>
    </citation>
    <scope>IDENTIFICATION</scope>
</reference>
<organism evidence="4">
    <name type="scientific">Angiostrongylus costaricensis</name>
    <name type="common">Nematode worm</name>
    <dbReference type="NCBI Taxonomy" id="334426"/>
    <lineage>
        <taxon>Eukaryota</taxon>
        <taxon>Metazoa</taxon>
        <taxon>Ecdysozoa</taxon>
        <taxon>Nematoda</taxon>
        <taxon>Chromadorea</taxon>
        <taxon>Rhabditida</taxon>
        <taxon>Rhabditina</taxon>
        <taxon>Rhabditomorpha</taxon>
        <taxon>Strongyloidea</taxon>
        <taxon>Metastrongylidae</taxon>
        <taxon>Angiostrongylus</taxon>
    </lineage>
</organism>
<dbReference type="WBParaSite" id="ACOC_0001297001-mRNA-1">
    <property type="protein sequence ID" value="ACOC_0001297001-mRNA-1"/>
    <property type="gene ID" value="ACOC_0001297001"/>
</dbReference>
<dbReference type="AlphaFoldDB" id="A0A0R3Q1Q7"/>
<dbReference type="Proteomes" id="UP000267027">
    <property type="component" value="Unassembled WGS sequence"/>
</dbReference>
<accession>A0A0R3Q1Q7</accession>
<keyword evidence="3" id="KW-1185">Reference proteome</keyword>
<feature type="region of interest" description="Disordered" evidence="1">
    <location>
        <begin position="33"/>
        <end position="60"/>
    </location>
</feature>
<name>A0A0R3Q1Q7_ANGCS</name>
<evidence type="ECO:0000313" key="3">
    <source>
        <dbReference type="Proteomes" id="UP000267027"/>
    </source>
</evidence>
<sequence>MEAAWISKNHGDDLYLQCTYTCMRVLDRRLAHASKKDKVGRHRPDRDEKTPAFQRQIKVR</sequence>
<evidence type="ECO:0000313" key="2">
    <source>
        <dbReference type="EMBL" id="VDM64556.1"/>
    </source>
</evidence>
<gene>
    <name evidence="2" type="ORF">ACOC_LOCUS12971</name>
</gene>
<reference evidence="2 3" key="2">
    <citation type="submission" date="2018-11" db="EMBL/GenBank/DDBJ databases">
        <authorList>
            <consortium name="Pathogen Informatics"/>
        </authorList>
    </citation>
    <scope>NUCLEOTIDE SEQUENCE [LARGE SCALE GENOMIC DNA]</scope>
    <source>
        <strain evidence="2 3">Costa Rica</strain>
    </source>
</reference>
<protein>
    <submittedName>
        <fullName evidence="4">Transposase</fullName>
    </submittedName>
</protein>
<dbReference type="EMBL" id="UYYA01005361">
    <property type="protein sequence ID" value="VDM64556.1"/>
    <property type="molecule type" value="Genomic_DNA"/>
</dbReference>
<evidence type="ECO:0000313" key="4">
    <source>
        <dbReference type="WBParaSite" id="ACOC_0001297001-mRNA-1"/>
    </source>
</evidence>
<feature type="compositionally biased region" description="Basic and acidic residues" evidence="1">
    <location>
        <begin position="33"/>
        <end position="50"/>
    </location>
</feature>
<evidence type="ECO:0000256" key="1">
    <source>
        <dbReference type="SAM" id="MobiDB-lite"/>
    </source>
</evidence>
<proteinExistence type="predicted"/>